<sequence length="30" mass="3300">MQGVQERFGGNSQGQRSGKTHWALPAKKNT</sequence>
<evidence type="ECO:0000256" key="1">
    <source>
        <dbReference type="SAM" id="MobiDB-lite"/>
    </source>
</evidence>
<organism evidence="2">
    <name type="scientific">Anguilla anguilla</name>
    <name type="common">European freshwater eel</name>
    <name type="synonym">Muraena anguilla</name>
    <dbReference type="NCBI Taxonomy" id="7936"/>
    <lineage>
        <taxon>Eukaryota</taxon>
        <taxon>Metazoa</taxon>
        <taxon>Chordata</taxon>
        <taxon>Craniata</taxon>
        <taxon>Vertebrata</taxon>
        <taxon>Euteleostomi</taxon>
        <taxon>Actinopterygii</taxon>
        <taxon>Neopterygii</taxon>
        <taxon>Teleostei</taxon>
        <taxon>Anguilliformes</taxon>
        <taxon>Anguillidae</taxon>
        <taxon>Anguilla</taxon>
    </lineage>
</organism>
<name>A0A0E9XPQ1_ANGAN</name>
<dbReference type="EMBL" id="GBXM01004889">
    <property type="protein sequence ID" value="JAI03689.1"/>
    <property type="molecule type" value="Transcribed_RNA"/>
</dbReference>
<proteinExistence type="predicted"/>
<reference evidence="2" key="1">
    <citation type="submission" date="2014-11" db="EMBL/GenBank/DDBJ databases">
        <authorList>
            <person name="Amaro Gonzalez C."/>
        </authorList>
    </citation>
    <scope>NUCLEOTIDE SEQUENCE</scope>
</reference>
<feature type="region of interest" description="Disordered" evidence="1">
    <location>
        <begin position="1"/>
        <end position="30"/>
    </location>
</feature>
<dbReference type="AlphaFoldDB" id="A0A0E9XPQ1"/>
<protein>
    <submittedName>
        <fullName evidence="2">Uncharacterized protein</fullName>
    </submittedName>
</protein>
<accession>A0A0E9XPQ1</accession>
<evidence type="ECO:0000313" key="2">
    <source>
        <dbReference type="EMBL" id="JAI03689.1"/>
    </source>
</evidence>
<reference evidence="2" key="2">
    <citation type="journal article" date="2015" name="Fish Shellfish Immunol.">
        <title>Early steps in the European eel (Anguilla anguilla)-Vibrio vulnificus interaction in the gills: Role of the RtxA13 toxin.</title>
        <authorList>
            <person name="Callol A."/>
            <person name="Pajuelo D."/>
            <person name="Ebbesson L."/>
            <person name="Teles M."/>
            <person name="MacKenzie S."/>
            <person name="Amaro C."/>
        </authorList>
    </citation>
    <scope>NUCLEOTIDE SEQUENCE</scope>
</reference>